<name>A0ABW7D1N6_9GAMM</name>
<evidence type="ECO:0000313" key="1">
    <source>
        <dbReference type="EMBL" id="MFG6111108.1"/>
    </source>
</evidence>
<proteinExistence type="predicted"/>
<reference evidence="1 2" key="1">
    <citation type="submission" date="2024-09" db="EMBL/GenBank/DDBJ databases">
        <authorList>
            <consortium name="All-Russian atlas of soil microorganisms"/>
            <consortium name="as a basis for the search for new antimicrobial producers and enzymes with unique properties"/>
            <person name="Sokolova E.A."/>
            <person name="Voronina E.N."/>
        </authorList>
    </citation>
    <scope>NUCLEOTIDE SEQUENCE [LARGE SCALE GENOMIC DNA]</scope>
    <source>
        <strain evidence="1 2">AF-22b-331.1</strain>
    </source>
</reference>
<keyword evidence="2" id="KW-1185">Reference proteome</keyword>
<organism evidence="1 2">
    <name type="scientific">Stenotrophomonas nematodicola</name>
    <dbReference type="NCBI Taxonomy" id="2656746"/>
    <lineage>
        <taxon>Bacteria</taxon>
        <taxon>Pseudomonadati</taxon>
        <taxon>Pseudomonadota</taxon>
        <taxon>Gammaproteobacteria</taxon>
        <taxon>Lysobacterales</taxon>
        <taxon>Lysobacteraceae</taxon>
        <taxon>Stenotrophomonas</taxon>
    </lineage>
</organism>
<dbReference type="Proteomes" id="UP001605261">
    <property type="component" value="Unassembled WGS sequence"/>
</dbReference>
<sequence>MGIIDGQPLAVDRTHAALARLESDVIFGCVFLGFVTHMLGSGETPRWDVDSGDEDAGRQQADLQDVLNRIGALTGVEGAVVQAGKSPTYDGGQALQLAIASPLQDGKAHAGSVQWSRHVADHISRIVTSKKSWLFGLITRSGPSELLEFTLDNERGAYYGIVDDPANTVPKVISSVRRLIPYGSEGGRWRYGMEYHGLIGYHSDATLHTARTTPKQAGSIEPTGLIGSWDGRGKVCGYCHGMVWALAEVRCNYPQGKPFELALGKQTHKLSSCFGCSTFQLANGRVASSMHLGRSESWVPLPEDENATAPFSTGLAVESVDGQVGAKERRDREVFADMNKAWAEHVAAWLLMGAERVRRAGRGTFSAQVLETAAALSAEAGRRSQRGAANLFLDALTVHDKDLNRLKRFLDPAPH</sequence>
<dbReference type="RefSeq" id="WP_394164480.1">
    <property type="nucleotide sequence ID" value="NZ_JBHGCJ010000017.1"/>
</dbReference>
<protein>
    <submittedName>
        <fullName evidence="1">Uncharacterized protein</fullName>
    </submittedName>
</protein>
<comment type="caution">
    <text evidence="1">The sequence shown here is derived from an EMBL/GenBank/DDBJ whole genome shotgun (WGS) entry which is preliminary data.</text>
</comment>
<gene>
    <name evidence="1" type="ORF">ACEU0G_000996</name>
</gene>
<accession>A0ABW7D1N6</accession>
<evidence type="ECO:0000313" key="2">
    <source>
        <dbReference type="Proteomes" id="UP001605261"/>
    </source>
</evidence>
<dbReference type="EMBL" id="JBHGCJ010000017">
    <property type="protein sequence ID" value="MFG6111108.1"/>
    <property type="molecule type" value="Genomic_DNA"/>
</dbReference>